<name>A1WJG4_VEREI</name>
<dbReference type="SUPFAM" id="SSF53639">
    <property type="entry name" value="AraD/HMP-PK domain-like"/>
    <property type="match status" value="1"/>
</dbReference>
<dbReference type="GO" id="GO:0008738">
    <property type="term" value="F:L-fuculose-phosphate aldolase activity"/>
    <property type="evidence" value="ECO:0007669"/>
    <property type="project" value="UniProtKB-EC"/>
</dbReference>
<dbReference type="InterPro" id="IPR001303">
    <property type="entry name" value="Aldolase_II/adducin_N"/>
</dbReference>
<dbReference type="RefSeq" id="WP_011809777.1">
    <property type="nucleotide sequence ID" value="NC_008786.1"/>
</dbReference>
<gene>
    <name evidence="4" type="ordered locus">Veis_2019</name>
</gene>
<accession>A1WJG4</accession>
<keyword evidence="5" id="KW-1185">Reference proteome</keyword>
<dbReference type="Pfam" id="PF00596">
    <property type="entry name" value="Aldolase_II"/>
    <property type="match status" value="1"/>
</dbReference>
<sequence>MTSMTSTPPTSSTDENRLRAAIVQHCQRLSGAGLSAGTSGNISARCAQGASAGLLISPSGVDYADLRPESLVWMDLDGRWSGPLKPSSEWRFHRDIYVARPEAGAIVHAHPTHATALAVQRLAIPAFHYMVAAAGGHDIRCARYATYGTEELSQHALAALEGRRACLLANHGMIAFGADLRRAFALAIEVETLAHQYLLARATGTPVILEAQEMDRVLEKFKSYGVNAQTAPSAAA</sequence>
<dbReference type="AlphaFoldDB" id="A1WJG4"/>
<dbReference type="SMART" id="SM01007">
    <property type="entry name" value="Aldolase_II"/>
    <property type="match status" value="1"/>
</dbReference>
<dbReference type="PANTHER" id="PTHR22789">
    <property type="entry name" value="FUCULOSE PHOSPHATE ALDOLASE"/>
    <property type="match status" value="1"/>
</dbReference>
<organism evidence="4 5">
    <name type="scientific">Verminephrobacter eiseniae (strain EF01-2)</name>
    <dbReference type="NCBI Taxonomy" id="391735"/>
    <lineage>
        <taxon>Bacteria</taxon>
        <taxon>Pseudomonadati</taxon>
        <taxon>Pseudomonadota</taxon>
        <taxon>Betaproteobacteria</taxon>
        <taxon>Burkholderiales</taxon>
        <taxon>Comamonadaceae</taxon>
        <taxon>Verminephrobacter</taxon>
    </lineage>
</organism>
<dbReference type="EMBL" id="CP000542">
    <property type="protein sequence ID" value="ABM57771.1"/>
    <property type="molecule type" value="Genomic_DNA"/>
</dbReference>
<dbReference type="KEGG" id="vei:Veis_2019"/>
<dbReference type="Proteomes" id="UP000000374">
    <property type="component" value="Chromosome"/>
</dbReference>
<dbReference type="OrthoDB" id="5500703at2"/>
<evidence type="ECO:0000256" key="2">
    <source>
        <dbReference type="ARBA" id="ARBA00023239"/>
    </source>
</evidence>
<keyword evidence="1" id="KW-0479">Metal-binding</keyword>
<protein>
    <submittedName>
        <fullName evidence="4">L-fuculose-phosphate aldolase</fullName>
        <ecNumber evidence="4">4.1.2.17</ecNumber>
    </submittedName>
</protein>
<dbReference type="GO" id="GO:0019323">
    <property type="term" value="P:pentose catabolic process"/>
    <property type="evidence" value="ECO:0007669"/>
    <property type="project" value="TreeGrafter"/>
</dbReference>
<dbReference type="GeneID" id="76460604"/>
<dbReference type="InterPro" id="IPR036409">
    <property type="entry name" value="Aldolase_II/adducin_N_sf"/>
</dbReference>
<dbReference type="Gene3D" id="3.40.225.10">
    <property type="entry name" value="Class II aldolase/adducin N-terminal domain"/>
    <property type="match status" value="1"/>
</dbReference>
<evidence type="ECO:0000259" key="3">
    <source>
        <dbReference type="SMART" id="SM01007"/>
    </source>
</evidence>
<evidence type="ECO:0000256" key="1">
    <source>
        <dbReference type="ARBA" id="ARBA00022723"/>
    </source>
</evidence>
<dbReference type="HOGENOM" id="CLU_006033_3_0_4"/>
<dbReference type="GO" id="GO:0046872">
    <property type="term" value="F:metal ion binding"/>
    <property type="evidence" value="ECO:0007669"/>
    <property type="project" value="UniProtKB-KW"/>
</dbReference>
<dbReference type="STRING" id="391735.Veis_2019"/>
<dbReference type="EC" id="4.1.2.17" evidence="4"/>
<proteinExistence type="predicted"/>
<evidence type="ECO:0000313" key="5">
    <source>
        <dbReference type="Proteomes" id="UP000000374"/>
    </source>
</evidence>
<dbReference type="GO" id="GO:0005829">
    <property type="term" value="C:cytosol"/>
    <property type="evidence" value="ECO:0007669"/>
    <property type="project" value="TreeGrafter"/>
</dbReference>
<feature type="domain" description="Class II aldolase/adducin N-terminal" evidence="3">
    <location>
        <begin position="20"/>
        <end position="198"/>
    </location>
</feature>
<reference evidence="5" key="1">
    <citation type="submission" date="2006-12" db="EMBL/GenBank/DDBJ databases">
        <title>Complete sequence of chromosome 1 of Verminephrobacter eiseniae EF01-2.</title>
        <authorList>
            <person name="Copeland A."/>
            <person name="Lucas S."/>
            <person name="Lapidus A."/>
            <person name="Barry K."/>
            <person name="Detter J.C."/>
            <person name="Glavina del Rio T."/>
            <person name="Dalin E."/>
            <person name="Tice H."/>
            <person name="Pitluck S."/>
            <person name="Chertkov O."/>
            <person name="Brettin T."/>
            <person name="Bruce D."/>
            <person name="Han C."/>
            <person name="Tapia R."/>
            <person name="Gilna P."/>
            <person name="Schmutz J."/>
            <person name="Larimer F."/>
            <person name="Land M."/>
            <person name="Hauser L."/>
            <person name="Kyrpides N."/>
            <person name="Kim E."/>
            <person name="Stahl D."/>
            <person name="Richardson P."/>
        </authorList>
    </citation>
    <scope>NUCLEOTIDE SEQUENCE [LARGE SCALE GENOMIC DNA]</scope>
    <source>
        <strain evidence="5">EF01-2</strain>
    </source>
</reference>
<dbReference type="InterPro" id="IPR050197">
    <property type="entry name" value="Aldolase_class_II_sugar_metab"/>
</dbReference>
<dbReference type="PANTHER" id="PTHR22789:SF0">
    <property type="entry name" value="3-OXO-TETRONATE 4-PHOSPHATE DECARBOXYLASE-RELATED"/>
    <property type="match status" value="1"/>
</dbReference>
<dbReference type="eggNOG" id="COG0235">
    <property type="taxonomic scope" value="Bacteria"/>
</dbReference>
<keyword evidence="2 4" id="KW-0456">Lyase</keyword>
<evidence type="ECO:0000313" key="4">
    <source>
        <dbReference type="EMBL" id="ABM57771.1"/>
    </source>
</evidence>